<dbReference type="PANTHER" id="PTHR32308:SF10">
    <property type="entry name" value="CITRATE LYASE SUBUNIT BETA"/>
    <property type="match status" value="1"/>
</dbReference>
<protein>
    <submittedName>
        <fullName evidence="5">CoA ester lyase</fullName>
    </submittedName>
</protein>
<proteinExistence type="predicted"/>
<evidence type="ECO:0000313" key="5">
    <source>
        <dbReference type="EMBL" id="MBZ5739573.1"/>
    </source>
</evidence>
<dbReference type="InterPro" id="IPR005000">
    <property type="entry name" value="Aldolase/citrate-lyase_domain"/>
</dbReference>
<evidence type="ECO:0000313" key="6">
    <source>
        <dbReference type="Proteomes" id="UP000780875"/>
    </source>
</evidence>
<evidence type="ECO:0000256" key="3">
    <source>
        <dbReference type="ARBA" id="ARBA00022842"/>
    </source>
</evidence>
<gene>
    <name evidence="5" type="ORF">K8U61_15470</name>
</gene>
<dbReference type="InterPro" id="IPR015813">
    <property type="entry name" value="Pyrv/PenolPyrv_kinase-like_dom"/>
</dbReference>
<name>A0ABS7UG09_9ACTN</name>
<evidence type="ECO:0000256" key="1">
    <source>
        <dbReference type="ARBA" id="ARBA00001946"/>
    </source>
</evidence>
<dbReference type="Proteomes" id="UP000780875">
    <property type="component" value="Unassembled WGS sequence"/>
</dbReference>
<dbReference type="SUPFAM" id="SSF51621">
    <property type="entry name" value="Phosphoenolpyruvate/pyruvate domain"/>
    <property type="match status" value="1"/>
</dbReference>
<dbReference type="InterPro" id="IPR011206">
    <property type="entry name" value="Citrate_lyase_beta/mcl1/mcl2"/>
</dbReference>
<keyword evidence="6" id="KW-1185">Reference proteome</keyword>
<reference evidence="5 6" key="1">
    <citation type="submission" date="2021-09" db="EMBL/GenBank/DDBJ databases">
        <title>Whole genome sequence of Nocardioides sp. GBK3QG-3.</title>
        <authorList>
            <person name="Tuo L."/>
        </authorList>
    </citation>
    <scope>NUCLEOTIDE SEQUENCE [LARGE SCALE GENOMIC DNA]</scope>
    <source>
        <strain evidence="5 6">GBK3QG-3</strain>
    </source>
</reference>
<evidence type="ECO:0000259" key="4">
    <source>
        <dbReference type="Pfam" id="PF03328"/>
    </source>
</evidence>
<dbReference type="InterPro" id="IPR040442">
    <property type="entry name" value="Pyrv_kinase-like_dom_sf"/>
</dbReference>
<comment type="cofactor">
    <cofactor evidence="1">
        <name>Mg(2+)</name>
        <dbReference type="ChEBI" id="CHEBI:18420"/>
    </cofactor>
</comment>
<keyword evidence="3" id="KW-0460">Magnesium</keyword>
<comment type="caution">
    <text evidence="5">The sequence shown here is derived from an EMBL/GenBank/DDBJ whole genome shotgun (WGS) entry which is preliminary data.</text>
</comment>
<dbReference type="Pfam" id="PF03328">
    <property type="entry name" value="HpcH_HpaI"/>
    <property type="match status" value="1"/>
</dbReference>
<dbReference type="Gene3D" id="3.20.20.60">
    <property type="entry name" value="Phosphoenolpyruvate-binding domains"/>
    <property type="match status" value="1"/>
</dbReference>
<accession>A0ABS7UG09</accession>
<keyword evidence="5" id="KW-0456">Lyase</keyword>
<dbReference type="RefSeq" id="WP_224123937.1">
    <property type="nucleotide sequence ID" value="NZ_JAIQZJ010000008.1"/>
</dbReference>
<keyword evidence="2" id="KW-0479">Metal-binding</keyword>
<dbReference type="EMBL" id="JAIQZJ010000008">
    <property type="protein sequence ID" value="MBZ5739573.1"/>
    <property type="molecule type" value="Genomic_DNA"/>
</dbReference>
<dbReference type="GO" id="GO:0016829">
    <property type="term" value="F:lyase activity"/>
    <property type="evidence" value="ECO:0007669"/>
    <property type="project" value="UniProtKB-KW"/>
</dbReference>
<feature type="domain" description="HpcH/HpaI aldolase/citrate lyase" evidence="4">
    <location>
        <begin position="8"/>
        <end position="212"/>
    </location>
</feature>
<organism evidence="5 6">
    <name type="scientific">Nocardioides mangrovi</name>
    <dbReference type="NCBI Taxonomy" id="2874580"/>
    <lineage>
        <taxon>Bacteria</taxon>
        <taxon>Bacillati</taxon>
        <taxon>Actinomycetota</taxon>
        <taxon>Actinomycetes</taxon>
        <taxon>Propionibacteriales</taxon>
        <taxon>Nocardioidaceae</taxon>
        <taxon>Nocardioides</taxon>
    </lineage>
</organism>
<dbReference type="PIRSF" id="PIRSF015582">
    <property type="entry name" value="Cit_lyase_B"/>
    <property type="match status" value="1"/>
</dbReference>
<evidence type="ECO:0000256" key="2">
    <source>
        <dbReference type="ARBA" id="ARBA00022723"/>
    </source>
</evidence>
<dbReference type="PANTHER" id="PTHR32308">
    <property type="entry name" value="LYASE BETA SUBUNIT, PUTATIVE (AFU_ORTHOLOGUE AFUA_4G13030)-RELATED"/>
    <property type="match status" value="1"/>
</dbReference>
<sequence length="275" mass="27908">MTPIEHARSWLFVPGSRPDRFDKAVAAGPDVVILDLEDAVAAEGKAEARRDVASWLAGGHRAAVRVNAVGGAHHDADLEAVAGLPGVVAVVVPMAESPRALASVHARVGSGVALVPQIETAVGLTRAAELAAAPGVVRLALGHLDLALDLDASPNGGILTHARFAVVVASRAAGRAGPVDSVTPTLEDPSAVHRDARTARALGLTGKLCIHPSQVAAVHEAMSPSAADIVWARRVLDAADTGVARVDGQMVDAPVVARARRLIATGAASAGRADA</sequence>